<comment type="caution">
    <text evidence="1">The sequence shown here is derived from an EMBL/GenBank/DDBJ whole genome shotgun (WGS) entry which is preliminary data.</text>
</comment>
<dbReference type="AlphaFoldDB" id="A0A2U1MU94"/>
<protein>
    <submittedName>
        <fullName evidence="1">Carotenoid cleavage dioxygenase</fullName>
    </submittedName>
</protein>
<evidence type="ECO:0000313" key="2">
    <source>
        <dbReference type="Proteomes" id="UP000245207"/>
    </source>
</evidence>
<keyword evidence="2" id="KW-1185">Reference proteome</keyword>
<dbReference type="Proteomes" id="UP000245207">
    <property type="component" value="Unassembled WGS sequence"/>
</dbReference>
<proteinExistence type="predicted"/>
<sequence>MASLISISATKNYGFPSSKAVFGDARVQSICENNSKTMISTKKTKTMIVNVATDISGNIQSLLPKEVATDGKLVAWTSVQQERWEGELVVEGEIPKWLID</sequence>
<dbReference type="GO" id="GO:0051213">
    <property type="term" value="F:dioxygenase activity"/>
    <property type="evidence" value="ECO:0007669"/>
    <property type="project" value="UniProtKB-KW"/>
</dbReference>
<dbReference type="STRING" id="35608.A0A2U1MU94"/>
<evidence type="ECO:0000313" key="1">
    <source>
        <dbReference type="EMBL" id="PWA64833.1"/>
    </source>
</evidence>
<reference evidence="1 2" key="1">
    <citation type="journal article" date="2018" name="Mol. Plant">
        <title>The genome of Artemisia annua provides insight into the evolution of Asteraceae family and artemisinin biosynthesis.</title>
        <authorList>
            <person name="Shen Q."/>
            <person name="Zhang L."/>
            <person name="Liao Z."/>
            <person name="Wang S."/>
            <person name="Yan T."/>
            <person name="Shi P."/>
            <person name="Liu M."/>
            <person name="Fu X."/>
            <person name="Pan Q."/>
            <person name="Wang Y."/>
            <person name="Lv Z."/>
            <person name="Lu X."/>
            <person name="Zhang F."/>
            <person name="Jiang W."/>
            <person name="Ma Y."/>
            <person name="Chen M."/>
            <person name="Hao X."/>
            <person name="Li L."/>
            <person name="Tang Y."/>
            <person name="Lv G."/>
            <person name="Zhou Y."/>
            <person name="Sun X."/>
            <person name="Brodelius P.E."/>
            <person name="Rose J.K.C."/>
            <person name="Tang K."/>
        </authorList>
    </citation>
    <scope>NUCLEOTIDE SEQUENCE [LARGE SCALE GENOMIC DNA]</scope>
    <source>
        <strain evidence="2">cv. Huhao1</strain>
        <tissue evidence="1">Leaf</tissue>
    </source>
</reference>
<accession>A0A2U1MU94</accession>
<keyword evidence="1" id="KW-0560">Oxidoreductase</keyword>
<name>A0A2U1MU94_ARTAN</name>
<dbReference type="EMBL" id="PKPP01004341">
    <property type="protein sequence ID" value="PWA64833.1"/>
    <property type="molecule type" value="Genomic_DNA"/>
</dbReference>
<gene>
    <name evidence="1" type="ORF">CTI12_AA340700</name>
</gene>
<keyword evidence="1" id="KW-0223">Dioxygenase</keyword>
<organism evidence="1 2">
    <name type="scientific">Artemisia annua</name>
    <name type="common">Sweet wormwood</name>
    <dbReference type="NCBI Taxonomy" id="35608"/>
    <lineage>
        <taxon>Eukaryota</taxon>
        <taxon>Viridiplantae</taxon>
        <taxon>Streptophyta</taxon>
        <taxon>Embryophyta</taxon>
        <taxon>Tracheophyta</taxon>
        <taxon>Spermatophyta</taxon>
        <taxon>Magnoliopsida</taxon>
        <taxon>eudicotyledons</taxon>
        <taxon>Gunneridae</taxon>
        <taxon>Pentapetalae</taxon>
        <taxon>asterids</taxon>
        <taxon>campanulids</taxon>
        <taxon>Asterales</taxon>
        <taxon>Asteraceae</taxon>
        <taxon>Asteroideae</taxon>
        <taxon>Anthemideae</taxon>
        <taxon>Artemisiinae</taxon>
        <taxon>Artemisia</taxon>
    </lineage>
</organism>
<dbReference type="OrthoDB" id="10556424at2759"/>